<protein>
    <submittedName>
        <fullName evidence="2">GNAT family protein</fullName>
        <ecNumber evidence="2">2.-.-.-</ecNumber>
    </submittedName>
</protein>
<dbReference type="InterPro" id="IPR051531">
    <property type="entry name" value="N-acetyltransferase"/>
</dbReference>
<comment type="caution">
    <text evidence="2">The sequence shown here is derived from an EMBL/GenBank/DDBJ whole genome shotgun (WGS) entry which is preliminary data.</text>
</comment>
<dbReference type="GO" id="GO:0016740">
    <property type="term" value="F:transferase activity"/>
    <property type="evidence" value="ECO:0007669"/>
    <property type="project" value="UniProtKB-KW"/>
</dbReference>
<dbReference type="PANTHER" id="PTHR43792:SF9">
    <property type="entry name" value="RIBOSOMAL-PROTEIN-ALANINE ACETYLTRANSFERASE"/>
    <property type="match status" value="1"/>
</dbReference>
<keyword evidence="3" id="KW-1185">Reference proteome</keyword>
<feature type="domain" description="N-acetyltransferase" evidence="1">
    <location>
        <begin position="27"/>
        <end position="190"/>
    </location>
</feature>
<dbReference type="EMBL" id="JAXQNN010000003">
    <property type="protein sequence ID" value="MDZ5712680.1"/>
    <property type="molecule type" value="Genomic_DNA"/>
</dbReference>
<dbReference type="Gene3D" id="3.40.630.30">
    <property type="match status" value="1"/>
</dbReference>
<gene>
    <name evidence="2" type="ORF">UFB30_10625</name>
</gene>
<dbReference type="PANTHER" id="PTHR43792">
    <property type="entry name" value="GNAT FAMILY, PUTATIVE (AFU_ORTHOLOGUE AFUA_3G00765)-RELATED-RELATED"/>
    <property type="match status" value="1"/>
</dbReference>
<dbReference type="RefSeq" id="WP_322421661.1">
    <property type="nucleotide sequence ID" value="NZ_JAXQNN010000003.1"/>
</dbReference>
<dbReference type="PROSITE" id="PS51186">
    <property type="entry name" value="GNAT"/>
    <property type="match status" value="1"/>
</dbReference>
<proteinExistence type="predicted"/>
<evidence type="ECO:0000259" key="1">
    <source>
        <dbReference type="PROSITE" id="PS51186"/>
    </source>
</evidence>
<dbReference type="Proteomes" id="UP001292084">
    <property type="component" value="Unassembled WGS sequence"/>
</dbReference>
<dbReference type="InterPro" id="IPR016181">
    <property type="entry name" value="Acyl_CoA_acyltransferase"/>
</dbReference>
<dbReference type="Pfam" id="PF13302">
    <property type="entry name" value="Acetyltransf_3"/>
    <property type="match status" value="1"/>
</dbReference>
<accession>A0ABU5KPP3</accession>
<sequence>MLYRAATDLQRMGVDSMTFPELETERLKLVRMDERYLEAYFNIMSNDHVMEFYGMEPLKQIEDAEKIITSMKYTYESGNGIRWAIVLKDTGAFAGTLGLNLLRFQMKRTEIGYELGTDFWGKGIASEAVKEVLRYSFQDLGLFRIGAVTFPQNESSIKLLKKLGFIEEGRLRGYLYQNEQSHDAMVFSLLRTDEAASELVCVERSESAGKTKS</sequence>
<dbReference type="SUPFAM" id="SSF55729">
    <property type="entry name" value="Acyl-CoA N-acyltransferases (Nat)"/>
    <property type="match status" value="1"/>
</dbReference>
<evidence type="ECO:0000313" key="3">
    <source>
        <dbReference type="Proteomes" id="UP001292084"/>
    </source>
</evidence>
<reference evidence="2 3" key="1">
    <citation type="submission" date="2023-12" db="EMBL/GenBank/DDBJ databases">
        <title>Jeotgalibacillus haloalkaliphilus sp. nov., a novel salt-tolerant bacteria, isolated from the estuary of the Fenhe River into the Yellow River.</title>
        <authorList>
            <person name="Li Y."/>
        </authorList>
    </citation>
    <scope>NUCLEOTIDE SEQUENCE [LARGE SCALE GENOMIC DNA]</scope>
    <source>
        <strain evidence="2 3">HH7-29</strain>
    </source>
</reference>
<keyword evidence="2" id="KW-0808">Transferase</keyword>
<dbReference type="EC" id="2.-.-.-" evidence="2"/>
<organism evidence="2 3">
    <name type="scientific">Jeotgalibacillus haloalkalitolerans</name>
    <dbReference type="NCBI Taxonomy" id="3104292"/>
    <lineage>
        <taxon>Bacteria</taxon>
        <taxon>Bacillati</taxon>
        <taxon>Bacillota</taxon>
        <taxon>Bacilli</taxon>
        <taxon>Bacillales</taxon>
        <taxon>Caryophanaceae</taxon>
        <taxon>Jeotgalibacillus</taxon>
    </lineage>
</organism>
<dbReference type="InterPro" id="IPR000182">
    <property type="entry name" value="GNAT_dom"/>
</dbReference>
<evidence type="ECO:0000313" key="2">
    <source>
        <dbReference type="EMBL" id="MDZ5712680.1"/>
    </source>
</evidence>
<name>A0ABU5KPP3_9BACL</name>